<sequence>MERRVSTLSEIPEDQRAEAYRRYEVVRACVEEGVPQTEQSRASGVPLSTLQRWIRQYREDGLCGLARQPRADRGTRRNLSEEMIKVIEGLALCKPRRSVATIQRQVSALVLGQGWVEPSYRQVYEIVKALPQALVTLAQEGGEAYREEYELLYRREAARSNEMWQADHCLLPIWVKDEQGKSRRPWLTVIEDDKSRAIAGYRLSWSSPSAIQTALTLRQAMWRKEDARWQVCGIPDVFYTDHGSDFTSVHLEQVGADLKMQLVFSQVGRPRGRGKIERFFRSVEQLLLEQLPGYAPKEAWPRTLEPGREKERLGVMTLSDFEQCFRDWLLSDYHSRVQKGQRKGPQERWEEEGFLPRMPESLEQLDLLLVQVARKRRVQQSGIAFEGYAYLDPTLSAYVGEEVMIRYDPLDLAELRVFFEDRFVCRAVCPELSGQTVSLKEIVAARQRRRRQLRVEIVEREALVKRYTKMMVRTDGAVSQEPEKEQENEEKRAMC</sequence>
<dbReference type="SUPFAM" id="SSF53098">
    <property type="entry name" value="Ribonuclease H-like"/>
    <property type="match status" value="1"/>
</dbReference>
<dbReference type="RefSeq" id="WP_220198383.1">
    <property type="nucleotide sequence ID" value="NZ_BNJF01000005.1"/>
</dbReference>
<dbReference type="PANTHER" id="PTHR35004">
    <property type="entry name" value="TRANSPOSASE RV3428C-RELATED"/>
    <property type="match status" value="1"/>
</dbReference>
<dbReference type="Pfam" id="PF13565">
    <property type="entry name" value="HTH_32"/>
    <property type="match status" value="1"/>
</dbReference>
<dbReference type="InterPro" id="IPR001584">
    <property type="entry name" value="Integrase_cat-core"/>
</dbReference>
<evidence type="ECO:0000259" key="2">
    <source>
        <dbReference type="PROSITE" id="PS50994"/>
    </source>
</evidence>
<dbReference type="InterPro" id="IPR009004">
    <property type="entry name" value="Transposase_Mu_C"/>
</dbReference>
<evidence type="ECO:0000313" key="4">
    <source>
        <dbReference type="Proteomes" id="UP000612362"/>
    </source>
</evidence>
<evidence type="ECO:0000313" key="3">
    <source>
        <dbReference type="EMBL" id="GHO49232.1"/>
    </source>
</evidence>
<feature type="compositionally biased region" description="Basic and acidic residues" evidence="1">
    <location>
        <begin position="481"/>
        <end position="495"/>
    </location>
</feature>
<reference evidence="3" key="1">
    <citation type="submission" date="2020-10" db="EMBL/GenBank/DDBJ databases">
        <title>Taxonomic study of unclassified bacteria belonging to the class Ktedonobacteria.</title>
        <authorList>
            <person name="Yabe S."/>
            <person name="Wang C.M."/>
            <person name="Zheng Y."/>
            <person name="Sakai Y."/>
            <person name="Cavaletti L."/>
            <person name="Monciardini P."/>
            <person name="Donadio S."/>
        </authorList>
    </citation>
    <scope>NUCLEOTIDE SEQUENCE</scope>
    <source>
        <strain evidence="3">SOSP1-1</strain>
    </source>
</reference>
<dbReference type="PANTHER" id="PTHR35004:SF6">
    <property type="entry name" value="TRANSPOSASE"/>
    <property type="match status" value="1"/>
</dbReference>
<feature type="domain" description="Integrase catalytic" evidence="2">
    <location>
        <begin position="156"/>
        <end position="353"/>
    </location>
</feature>
<dbReference type="Gene3D" id="3.30.420.10">
    <property type="entry name" value="Ribonuclease H-like superfamily/Ribonuclease H"/>
    <property type="match status" value="1"/>
</dbReference>
<proteinExistence type="predicted"/>
<dbReference type="InterPro" id="IPR036397">
    <property type="entry name" value="RNaseH_sf"/>
</dbReference>
<dbReference type="InterPro" id="IPR015378">
    <property type="entry name" value="Transposase-like_Mu_C"/>
</dbReference>
<dbReference type="SUPFAM" id="SSF46689">
    <property type="entry name" value="Homeodomain-like"/>
    <property type="match status" value="1"/>
</dbReference>
<dbReference type="PROSITE" id="PS50994">
    <property type="entry name" value="INTEGRASE"/>
    <property type="match status" value="1"/>
</dbReference>
<dbReference type="AlphaFoldDB" id="A0A8J3I334"/>
<comment type="caution">
    <text evidence="3">The sequence shown here is derived from an EMBL/GenBank/DDBJ whole genome shotgun (WGS) entry which is preliminary data.</text>
</comment>
<dbReference type="Gene3D" id="2.30.30.130">
    <property type="entry name" value="Transposase, Mu, C-terminal"/>
    <property type="match status" value="1"/>
</dbReference>
<dbReference type="Proteomes" id="UP000612362">
    <property type="component" value="Unassembled WGS sequence"/>
</dbReference>
<evidence type="ECO:0000256" key="1">
    <source>
        <dbReference type="SAM" id="MobiDB-lite"/>
    </source>
</evidence>
<gene>
    <name evidence="3" type="ORF">KSX_73950</name>
</gene>
<dbReference type="GO" id="GO:0003676">
    <property type="term" value="F:nucleic acid binding"/>
    <property type="evidence" value="ECO:0007669"/>
    <property type="project" value="InterPro"/>
</dbReference>
<dbReference type="EMBL" id="BNJF01000005">
    <property type="protein sequence ID" value="GHO49232.1"/>
    <property type="molecule type" value="Genomic_DNA"/>
</dbReference>
<dbReference type="Pfam" id="PF09299">
    <property type="entry name" value="Mu-transpos_C"/>
    <property type="match status" value="1"/>
</dbReference>
<name>A0A8J3I334_9CHLR</name>
<dbReference type="Pfam" id="PF00665">
    <property type="entry name" value="rve"/>
    <property type="match status" value="1"/>
</dbReference>
<feature type="region of interest" description="Disordered" evidence="1">
    <location>
        <begin position="475"/>
        <end position="495"/>
    </location>
</feature>
<dbReference type="SUPFAM" id="SSF50610">
    <property type="entry name" value="mu transposase, C-terminal domain"/>
    <property type="match status" value="1"/>
</dbReference>
<organism evidence="3 4">
    <name type="scientific">Ktedonospora formicarum</name>
    <dbReference type="NCBI Taxonomy" id="2778364"/>
    <lineage>
        <taxon>Bacteria</taxon>
        <taxon>Bacillati</taxon>
        <taxon>Chloroflexota</taxon>
        <taxon>Ktedonobacteria</taxon>
        <taxon>Ktedonobacterales</taxon>
        <taxon>Ktedonobacteraceae</taxon>
        <taxon>Ktedonospora</taxon>
    </lineage>
</organism>
<keyword evidence="4" id="KW-1185">Reference proteome</keyword>
<dbReference type="GO" id="GO:0015074">
    <property type="term" value="P:DNA integration"/>
    <property type="evidence" value="ECO:0007669"/>
    <property type="project" value="InterPro"/>
</dbReference>
<protein>
    <submittedName>
        <fullName evidence="3">DDE-type integrase/transposase/recombinase</fullName>
    </submittedName>
</protein>
<dbReference type="InterPro" id="IPR009057">
    <property type="entry name" value="Homeodomain-like_sf"/>
</dbReference>
<accession>A0A8J3I334</accession>
<dbReference type="InterPro" id="IPR012337">
    <property type="entry name" value="RNaseH-like_sf"/>
</dbReference>